<organism evidence="3 4">
    <name type="scientific">Rhizobium gallicum</name>
    <dbReference type="NCBI Taxonomy" id="56730"/>
    <lineage>
        <taxon>Bacteria</taxon>
        <taxon>Pseudomonadati</taxon>
        <taxon>Pseudomonadota</taxon>
        <taxon>Alphaproteobacteria</taxon>
        <taxon>Hyphomicrobiales</taxon>
        <taxon>Rhizobiaceae</taxon>
        <taxon>Rhizobium/Agrobacterium group</taxon>
        <taxon>Rhizobium</taxon>
    </lineage>
</organism>
<dbReference type="PANTHER" id="PTHR48107:SF7">
    <property type="entry name" value="RE15974P"/>
    <property type="match status" value="1"/>
</dbReference>
<dbReference type="PANTHER" id="PTHR48107">
    <property type="entry name" value="NADPH-DEPENDENT ALDEHYDE REDUCTASE-LIKE PROTEIN, CHLOROPLASTIC-RELATED"/>
    <property type="match status" value="1"/>
</dbReference>
<name>A0A1L5NT92_9HYPH</name>
<evidence type="ECO:0000313" key="3">
    <source>
        <dbReference type="EMBL" id="APO71079.1"/>
    </source>
</evidence>
<evidence type="ECO:0000313" key="4">
    <source>
        <dbReference type="Proteomes" id="UP000184749"/>
    </source>
</evidence>
<dbReference type="EMBL" id="CP017105">
    <property type="protein sequence ID" value="APO71079.1"/>
    <property type="molecule type" value="Genomic_DNA"/>
</dbReference>
<proteinExistence type="inferred from homology"/>
<comment type="similarity">
    <text evidence="1">Belongs to the short-chain dehydrogenases/reductases (SDR) family.</text>
</comment>
<keyword evidence="2" id="KW-0560">Oxidoreductase</keyword>
<dbReference type="GO" id="GO:0016614">
    <property type="term" value="F:oxidoreductase activity, acting on CH-OH group of donors"/>
    <property type="evidence" value="ECO:0007669"/>
    <property type="project" value="UniProtKB-ARBA"/>
</dbReference>
<protein>
    <submittedName>
        <fullName evidence="3">SDR superfamily domain-containing protein</fullName>
    </submittedName>
</protein>
<dbReference type="Proteomes" id="UP000184749">
    <property type="component" value="Plasmid pRgalIE4872d"/>
</dbReference>
<dbReference type="Pfam" id="PF13561">
    <property type="entry name" value="adh_short_C2"/>
    <property type="match status" value="1"/>
</dbReference>
<dbReference type="InterPro" id="IPR002347">
    <property type="entry name" value="SDR_fam"/>
</dbReference>
<dbReference type="AlphaFoldDB" id="A0A1L5NT92"/>
<geneLocation type="plasmid" evidence="4">
    <name>prgalie4872d</name>
</geneLocation>
<dbReference type="Gene3D" id="3.40.50.720">
    <property type="entry name" value="NAD(P)-binding Rossmann-like Domain"/>
    <property type="match status" value="1"/>
</dbReference>
<dbReference type="InterPro" id="IPR036291">
    <property type="entry name" value="NAD(P)-bd_dom_sf"/>
</dbReference>
<dbReference type="OrthoDB" id="9803333at2"/>
<sequence>MPRLNDPFNSSKVVERRLAVIPLTKKALRAGGRRGRARCQNRTGGTHVPWASMVCESARDRRITYFTRIEACPKGLSEGVVRQPRLRASNAVAPGPVETDMFMTGKSDELVQSIVRTIPLSRLCQPEDVASIVAFLASSEGAWVNGQVLRVNGGMI</sequence>
<reference evidence="3 4" key="1">
    <citation type="submission" date="2016-09" db="EMBL/GenBank/DDBJ databases">
        <title>The complete genome sequences of Rhizobium gallicum, symbiovars gallicum and phaseoli, symbionts associated to common bean (Phaseolus vulgaris).</title>
        <authorList>
            <person name="Bustos P."/>
            <person name="Santamaria R.I."/>
            <person name="Perez-Carrascal O.M."/>
            <person name="Juarez S."/>
            <person name="Lozano L."/>
            <person name="Martinez-Flores I."/>
            <person name="Martinez-Romero E."/>
            <person name="Cevallos M."/>
            <person name="Romero D."/>
            <person name="Davila G."/>
            <person name="Gonzalez V."/>
        </authorList>
    </citation>
    <scope>NUCLEOTIDE SEQUENCE [LARGE SCALE GENOMIC DNA]</scope>
    <source>
        <strain evidence="3 4">IE4872</strain>
        <plasmid evidence="4">prgalie4872d</plasmid>
    </source>
</reference>
<accession>A0A1L5NT92</accession>
<evidence type="ECO:0000256" key="2">
    <source>
        <dbReference type="ARBA" id="ARBA00023002"/>
    </source>
</evidence>
<evidence type="ECO:0000256" key="1">
    <source>
        <dbReference type="ARBA" id="ARBA00006484"/>
    </source>
</evidence>
<keyword evidence="3" id="KW-0614">Plasmid</keyword>
<gene>
    <name evidence="3" type="ORF">IE4872_PD00548</name>
</gene>
<dbReference type="SUPFAM" id="SSF51735">
    <property type="entry name" value="NAD(P)-binding Rossmann-fold domains"/>
    <property type="match status" value="1"/>
</dbReference>
<dbReference type="PRINTS" id="PR00081">
    <property type="entry name" value="GDHRDH"/>
</dbReference>